<dbReference type="Proteomes" id="UP001165269">
    <property type="component" value="Unassembled WGS sequence"/>
</dbReference>
<evidence type="ECO:0000256" key="3">
    <source>
        <dbReference type="SAM" id="Phobius"/>
    </source>
</evidence>
<name>A0ABS9YF69_9ACTN</name>
<keyword evidence="3" id="KW-1133">Transmembrane helix</keyword>
<evidence type="ECO:0000259" key="4">
    <source>
        <dbReference type="Pfam" id="PF07693"/>
    </source>
</evidence>
<feature type="transmembrane region" description="Helical" evidence="3">
    <location>
        <begin position="425"/>
        <end position="450"/>
    </location>
</feature>
<reference evidence="5" key="1">
    <citation type="submission" date="2022-03" db="EMBL/GenBank/DDBJ databases">
        <title>Streptomyces 7R015 and 7R016 isolated from Barleria lupulina in Thailand.</title>
        <authorList>
            <person name="Kanchanasin P."/>
            <person name="Phongsopitanun W."/>
            <person name="Tanasupawat S."/>
        </authorList>
    </citation>
    <scope>NUCLEOTIDE SEQUENCE</scope>
    <source>
        <strain evidence="5">7R015</strain>
    </source>
</reference>
<feature type="coiled-coil region" evidence="1">
    <location>
        <begin position="369"/>
        <end position="396"/>
    </location>
</feature>
<protein>
    <submittedName>
        <fullName evidence="5">KAP family NTPase</fullName>
    </submittedName>
</protein>
<feature type="transmembrane region" description="Helical" evidence="3">
    <location>
        <begin position="282"/>
        <end position="299"/>
    </location>
</feature>
<dbReference type="InterPro" id="IPR011646">
    <property type="entry name" value="KAP_P-loop"/>
</dbReference>
<comment type="caution">
    <text evidence="5">The sequence shown here is derived from an EMBL/GenBank/DDBJ whole genome shotgun (WGS) entry which is preliminary data.</text>
</comment>
<dbReference type="EMBL" id="JALDAY010000010">
    <property type="protein sequence ID" value="MCI3275844.1"/>
    <property type="molecule type" value="Genomic_DNA"/>
</dbReference>
<proteinExistence type="predicted"/>
<dbReference type="Pfam" id="PF07693">
    <property type="entry name" value="KAP_NTPase"/>
    <property type="match status" value="1"/>
</dbReference>
<evidence type="ECO:0000256" key="2">
    <source>
        <dbReference type="SAM" id="MobiDB-lite"/>
    </source>
</evidence>
<gene>
    <name evidence="5" type="ORF">MQP27_32630</name>
</gene>
<feature type="region of interest" description="Disordered" evidence="2">
    <location>
        <begin position="45"/>
        <end position="68"/>
    </location>
</feature>
<evidence type="ECO:0000313" key="6">
    <source>
        <dbReference type="Proteomes" id="UP001165269"/>
    </source>
</evidence>
<evidence type="ECO:0000313" key="5">
    <source>
        <dbReference type="EMBL" id="MCI3275844.1"/>
    </source>
</evidence>
<accession>A0ABS9YF69</accession>
<feature type="transmembrane region" description="Helical" evidence="3">
    <location>
        <begin position="258"/>
        <end position="276"/>
    </location>
</feature>
<feature type="domain" description="KAP NTPase" evidence="4">
    <location>
        <begin position="98"/>
        <end position="588"/>
    </location>
</feature>
<organism evidence="5 6">
    <name type="scientific">Streptomyces cylindrosporus</name>
    <dbReference type="NCBI Taxonomy" id="2927583"/>
    <lineage>
        <taxon>Bacteria</taxon>
        <taxon>Bacillati</taxon>
        <taxon>Actinomycetota</taxon>
        <taxon>Actinomycetes</taxon>
        <taxon>Kitasatosporales</taxon>
        <taxon>Streptomycetaceae</taxon>
        <taxon>Streptomyces</taxon>
    </lineage>
</organism>
<keyword evidence="6" id="KW-1185">Reference proteome</keyword>
<keyword evidence="3" id="KW-0812">Transmembrane</keyword>
<keyword evidence="3" id="KW-0472">Membrane</keyword>
<dbReference type="RefSeq" id="WP_242770888.1">
    <property type="nucleotide sequence ID" value="NZ_JALDAY010000010.1"/>
</dbReference>
<keyword evidence="1" id="KW-0175">Coiled coil</keyword>
<evidence type="ECO:0000256" key="1">
    <source>
        <dbReference type="SAM" id="Coils"/>
    </source>
</evidence>
<dbReference type="PANTHER" id="PTHR22674">
    <property type="entry name" value="NTPASE, KAP FAMILY P-LOOP DOMAIN-CONTAINING 1"/>
    <property type="match status" value="1"/>
</dbReference>
<dbReference type="PANTHER" id="PTHR22674:SF6">
    <property type="entry name" value="NTPASE KAP FAMILY P-LOOP DOMAIN-CONTAINING PROTEIN 1"/>
    <property type="match status" value="1"/>
</dbReference>
<feature type="coiled-coil region" evidence="1">
    <location>
        <begin position="317"/>
        <end position="344"/>
    </location>
</feature>
<feature type="coiled-coil region" evidence="1">
    <location>
        <begin position="196"/>
        <end position="223"/>
    </location>
</feature>
<sequence length="705" mass="76361">MVARRSEGNGGLILPLSVLQDTGFAEDAERLRQLWTLHDEYHLGRQRGTTASSPGARPPARNWSRTADTTRPLAALGSDRSSVVDLLGNESDVDMLATLCVALGTEPPLAIALLGEWGVGKSSTMDQMYARVNGLTERARRQPELRSAFAVNVHQVRFNAWHYAEEHLWTGLVDHLLHELARTPEPEESPDVAARSKDLHAQLELAQAEADRLQAAKDAAEQDAPVGRTRGLGSPLRTLRLLATEAVTSWRSLWRSKAVLVAWAVVLGGSLALWLWAGDRLLALLPLALAVGAVVQPWWQRAAALHKRLQGVAQGAADRLDQDLREAGERVAALTDQLAQVDAAVRLSAFLKKRSADGDTAYLPYRSLLSQVRRDLERMEADLADAHQQFRERVREPASATPPLQRIILYIDDLDRCPPERVVEVLAAVHLMLALELFIVVVAVDARWLLSALRAHYRELFGTAGQAGEDAAGSPLDYLDKIFQIPFLVSRPTHGATSRYLRSLLGPAESPAQEGADVTAHAGTAEIGFAAPGADAEGESGRRPSVAVPDVRDLRPDILQLRPAEIEFMTSLAPLVPTPRAAKKLVNLYRLTRIGVPAAELDEFLAGDFRAVQILLAVVVGAPAVARSVLTALYAADPEQDVREVLRGAGGQGAGADVVDACNGIAAELDSLLGSGAGPVEARYYAHWCPVVTRFSFHTGGWITE</sequence>
<dbReference type="InterPro" id="IPR052754">
    <property type="entry name" value="NTPase_KAP_P-loop"/>
</dbReference>